<evidence type="ECO:0000313" key="1">
    <source>
        <dbReference type="EMBL" id="MBB6094365.1"/>
    </source>
</evidence>
<reference evidence="1 2" key="1">
    <citation type="submission" date="2020-08" db="EMBL/GenBank/DDBJ databases">
        <title>Genomic Encyclopedia of Type Strains, Phase IV (KMG-IV): sequencing the most valuable type-strain genomes for metagenomic binning, comparative biology and taxonomic classification.</title>
        <authorList>
            <person name="Goeker M."/>
        </authorList>
    </citation>
    <scope>NUCLEOTIDE SEQUENCE [LARGE SCALE GENOMIC DNA]</scope>
    <source>
        <strain evidence="1 2">DSM 26723</strain>
    </source>
</reference>
<sequence>MPDQTDFDEIVAYLTRTTRLSPAEAVRIVHEILHFMDETPDDFIRRRHRALQTAGCANSEIFARITAELAQWRFRADDYSERQIRRAIYG</sequence>
<dbReference type="RefSeq" id="WP_184333565.1">
    <property type="nucleotide sequence ID" value="NZ_JACHHZ010000003.1"/>
</dbReference>
<comment type="caution">
    <text evidence="1">The sequence shown here is derived from an EMBL/GenBank/DDBJ whole genome shotgun (WGS) entry which is preliminary data.</text>
</comment>
<organism evidence="1 2">
    <name type="scientific">Povalibacter uvarum</name>
    <dbReference type="NCBI Taxonomy" id="732238"/>
    <lineage>
        <taxon>Bacteria</taxon>
        <taxon>Pseudomonadati</taxon>
        <taxon>Pseudomonadota</taxon>
        <taxon>Gammaproteobacteria</taxon>
        <taxon>Steroidobacterales</taxon>
        <taxon>Steroidobacteraceae</taxon>
        <taxon>Povalibacter</taxon>
    </lineage>
</organism>
<proteinExistence type="predicted"/>
<gene>
    <name evidence="1" type="ORF">HNQ60_003246</name>
</gene>
<accession>A0A841HR35</accession>
<protein>
    <submittedName>
        <fullName evidence="1">Uncharacterized protein</fullName>
    </submittedName>
</protein>
<dbReference type="AlphaFoldDB" id="A0A841HR35"/>
<keyword evidence="2" id="KW-1185">Reference proteome</keyword>
<name>A0A841HR35_9GAMM</name>
<dbReference type="Proteomes" id="UP000588068">
    <property type="component" value="Unassembled WGS sequence"/>
</dbReference>
<dbReference type="EMBL" id="JACHHZ010000003">
    <property type="protein sequence ID" value="MBB6094365.1"/>
    <property type="molecule type" value="Genomic_DNA"/>
</dbReference>
<evidence type="ECO:0000313" key="2">
    <source>
        <dbReference type="Proteomes" id="UP000588068"/>
    </source>
</evidence>